<accession>A0AA39RD60</accession>
<name>A0AA39RD60_ACESA</name>
<protein>
    <submittedName>
        <fullName evidence="2">Uncharacterized protein</fullName>
    </submittedName>
</protein>
<feature type="region of interest" description="Disordered" evidence="1">
    <location>
        <begin position="85"/>
        <end position="106"/>
    </location>
</feature>
<reference evidence="2" key="1">
    <citation type="journal article" date="2022" name="Plant J.">
        <title>Strategies of tolerance reflected in two North American maple genomes.</title>
        <authorList>
            <person name="McEvoy S.L."/>
            <person name="Sezen U.U."/>
            <person name="Trouern-Trend A."/>
            <person name="McMahon S.M."/>
            <person name="Schaberg P.G."/>
            <person name="Yang J."/>
            <person name="Wegrzyn J.L."/>
            <person name="Swenson N.G."/>
        </authorList>
    </citation>
    <scope>NUCLEOTIDE SEQUENCE</scope>
    <source>
        <strain evidence="2">NS2018</strain>
    </source>
</reference>
<comment type="caution">
    <text evidence="2">The sequence shown here is derived from an EMBL/GenBank/DDBJ whole genome shotgun (WGS) entry which is preliminary data.</text>
</comment>
<organism evidence="2 3">
    <name type="scientific">Acer saccharum</name>
    <name type="common">Sugar maple</name>
    <dbReference type="NCBI Taxonomy" id="4024"/>
    <lineage>
        <taxon>Eukaryota</taxon>
        <taxon>Viridiplantae</taxon>
        <taxon>Streptophyta</taxon>
        <taxon>Embryophyta</taxon>
        <taxon>Tracheophyta</taxon>
        <taxon>Spermatophyta</taxon>
        <taxon>Magnoliopsida</taxon>
        <taxon>eudicotyledons</taxon>
        <taxon>Gunneridae</taxon>
        <taxon>Pentapetalae</taxon>
        <taxon>rosids</taxon>
        <taxon>malvids</taxon>
        <taxon>Sapindales</taxon>
        <taxon>Sapindaceae</taxon>
        <taxon>Hippocastanoideae</taxon>
        <taxon>Acereae</taxon>
        <taxon>Acer</taxon>
    </lineage>
</organism>
<sequence>MSKEVSPDKDEAVVVDTEGNRLVWNLEEEIAIVIKTRVALGIDFYGKEKAFSEELIKRKKEDNERLKEPPFFYSHSLTFSFSSFSSLSSSSFTTTRGYQHEDCNIL</sequence>
<evidence type="ECO:0000256" key="1">
    <source>
        <dbReference type="SAM" id="MobiDB-lite"/>
    </source>
</evidence>
<keyword evidence="3" id="KW-1185">Reference proteome</keyword>
<evidence type="ECO:0000313" key="2">
    <source>
        <dbReference type="EMBL" id="KAK0571011.1"/>
    </source>
</evidence>
<dbReference type="AlphaFoldDB" id="A0AA39RD60"/>
<reference evidence="2" key="2">
    <citation type="submission" date="2023-06" db="EMBL/GenBank/DDBJ databases">
        <authorList>
            <person name="Swenson N.G."/>
            <person name="Wegrzyn J.L."/>
            <person name="Mcevoy S.L."/>
        </authorList>
    </citation>
    <scope>NUCLEOTIDE SEQUENCE</scope>
    <source>
        <strain evidence="2">NS2018</strain>
        <tissue evidence="2">Leaf</tissue>
    </source>
</reference>
<proteinExistence type="predicted"/>
<gene>
    <name evidence="2" type="ORF">LWI29_009802</name>
</gene>
<feature type="compositionally biased region" description="Low complexity" evidence="1">
    <location>
        <begin position="85"/>
        <end position="95"/>
    </location>
</feature>
<evidence type="ECO:0000313" key="3">
    <source>
        <dbReference type="Proteomes" id="UP001168877"/>
    </source>
</evidence>
<dbReference type="EMBL" id="JAUESC010000388">
    <property type="protein sequence ID" value="KAK0571011.1"/>
    <property type="molecule type" value="Genomic_DNA"/>
</dbReference>
<dbReference type="Proteomes" id="UP001168877">
    <property type="component" value="Unassembled WGS sequence"/>
</dbReference>